<reference evidence="1 2" key="1">
    <citation type="submission" date="2019-12" db="EMBL/GenBank/DDBJ databases">
        <title>Genomic-based taxomic classification of the family Erythrobacteraceae.</title>
        <authorList>
            <person name="Xu L."/>
        </authorList>
    </citation>
    <scope>NUCLEOTIDE SEQUENCE [LARGE SCALE GENOMIC DNA]</scope>
    <source>
        <strain evidence="1 2">M0322</strain>
    </source>
</reference>
<dbReference type="PROSITE" id="PS51318">
    <property type="entry name" value="TAT"/>
    <property type="match status" value="1"/>
</dbReference>
<protein>
    <submittedName>
        <fullName evidence="1">Uncharacterized protein</fullName>
    </submittedName>
</protein>
<evidence type="ECO:0000313" key="2">
    <source>
        <dbReference type="Proteomes" id="UP000466966"/>
    </source>
</evidence>
<dbReference type="Proteomes" id="UP000466966">
    <property type="component" value="Unassembled WGS sequence"/>
</dbReference>
<organism evidence="1 2">
    <name type="scientific">Alteraurantiacibacter buctensis</name>
    <dbReference type="NCBI Taxonomy" id="1503981"/>
    <lineage>
        <taxon>Bacteria</taxon>
        <taxon>Pseudomonadati</taxon>
        <taxon>Pseudomonadota</taxon>
        <taxon>Alphaproteobacteria</taxon>
        <taxon>Sphingomonadales</taxon>
        <taxon>Erythrobacteraceae</taxon>
        <taxon>Alteraurantiacibacter</taxon>
    </lineage>
</organism>
<proteinExistence type="predicted"/>
<dbReference type="AlphaFoldDB" id="A0A844YT50"/>
<dbReference type="EMBL" id="WTYV01000001">
    <property type="protein sequence ID" value="MXO70196.1"/>
    <property type="molecule type" value="Genomic_DNA"/>
</dbReference>
<dbReference type="InterPro" id="IPR006311">
    <property type="entry name" value="TAT_signal"/>
</dbReference>
<gene>
    <name evidence="1" type="ORF">GRI99_00945</name>
</gene>
<accession>A0A844YT50</accession>
<name>A0A844YT50_9SPHN</name>
<comment type="caution">
    <text evidence="1">The sequence shown here is derived from an EMBL/GenBank/DDBJ whole genome shotgun (WGS) entry which is preliminary data.</text>
</comment>
<sequence length="95" mass="9793">MKTITRSSADPRLTACSRRQALGLLGLGAVAGTGAVPGLALAATPAAPVQAYFRDGLLRDTSGRLPAWRAPRGHRGAGQVATLSEEARIRAGIVF</sequence>
<dbReference type="RefSeq" id="WP_160770142.1">
    <property type="nucleotide sequence ID" value="NZ_WTYV01000001.1"/>
</dbReference>
<keyword evidence="2" id="KW-1185">Reference proteome</keyword>
<evidence type="ECO:0000313" key="1">
    <source>
        <dbReference type="EMBL" id="MXO70196.1"/>
    </source>
</evidence>